<accession>B8FJ46</accession>
<name>B8FJ46_DESAL</name>
<dbReference type="KEGG" id="dal:Dalk_3283"/>
<dbReference type="HOGENOM" id="CLU_1913636_0_0_7"/>
<organism evidence="1 2">
    <name type="scientific">Desulfatibacillum aliphaticivorans</name>
    <dbReference type="NCBI Taxonomy" id="218208"/>
    <lineage>
        <taxon>Bacteria</taxon>
        <taxon>Pseudomonadati</taxon>
        <taxon>Thermodesulfobacteriota</taxon>
        <taxon>Desulfobacteria</taxon>
        <taxon>Desulfobacterales</taxon>
        <taxon>Desulfatibacillaceae</taxon>
        <taxon>Desulfatibacillum</taxon>
    </lineage>
</organism>
<proteinExistence type="predicted"/>
<dbReference type="AlphaFoldDB" id="B8FJ46"/>
<keyword evidence="2" id="KW-1185">Reference proteome</keyword>
<dbReference type="PROSITE" id="PS51257">
    <property type="entry name" value="PROKAR_LIPOPROTEIN"/>
    <property type="match status" value="1"/>
</dbReference>
<dbReference type="Proteomes" id="UP000000739">
    <property type="component" value="Chromosome"/>
</dbReference>
<evidence type="ECO:0008006" key="3">
    <source>
        <dbReference type="Google" id="ProtNLM"/>
    </source>
</evidence>
<reference evidence="1 2" key="1">
    <citation type="journal article" date="2012" name="Environ. Microbiol.">
        <title>The genome sequence of Desulfatibacillum alkenivorans AK-01: a blueprint for anaerobic alkane oxidation.</title>
        <authorList>
            <person name="Callaghan A.V."/>
            <person name="Morris B.E."/>
            <person name="Pereira I.A."/>
            <person name="McInerney M.J."/>
            <person name="Austin R.N."/>
            <person name="Groves J.T."/>
            <person name="Kukor J.J."/>
            <person name="Suflita J.M."/>
            <person name="Young L.Y."/>
            <person name="Zylstra G.J."/>
            <person name="Wawrik B."/>
        </authorList>
    </citation>
    <scope>NUCLEOTIDE SEQUENCE [LARGE SCALE GENOMIC DNA]</scope>
    <source>
        <strain evidence="1 2">AK-01</strain>
    </source>
</reference>
<sequence length="132" mass="14059">MLRNILSIVLSFVILAAACPSLYKDGFVQDSRTDLMESIRAVASLSRSAETSTNFKNDLSQALTALSKAAGLTHELGRQGREVSHGVQNADALYLPAPDVQPGVDGGAAVFSEKPVFFSNRTVAPPFRPPKA</sequence>
<dbReference type="EMBL" id="CP001322">
    <property type="protein sequence ID" value="ACL04973.1"/>
    <property type="molecule type" value="Genomic_DNA"/>
</dbReference>
<protein>
    <recommendedName>
        <fullName evidence="3">Lipoprotein</fullName>
    </recommendedName>
</protein>
<evidence type="ECO:0000313" key="1">
    <source>
        <dbReference type="EMBL" id="ACL04973.1"/>
    </source>
</evidence>
<evidence type="ECO:0000313" key="2">
    <source>
        <dbReference type="Proteomes" id="UP000000739"/>
    </source>
</evidence>
<gene>
    <name evidence="1" type="ordered locus">Dalk_3283</name>
</gene>
<dbReference type="RefSeq" id="WP_015948032.1">
    <property type="nucleotide sequence ID" value="NC_011768.1"/>
</dbReference>